<protein>
    <submittedName>
        <fullName evidence="8">DMT family transporter</fullName>
    </submittedName>
</protein>
<evidence type="ECO:0000256" key="1">
    <source>
        <dbReference type="ARBA" id="ARBA00004651"/>
    </source>
</evidence>
<dbReference type="PANTHER" id="PTHR32322">
    <property type="entry name" value="INNER MEMBRANE TRANSPORTER"/>
    <property type="match status" value="1"/>
</dbReference>
<feature type="transmembrane region" description="Helical" evidence="6">
    <location>
        <begin position="220"/>
        <end position="241"/>
    </location>
</feature>
<comment type="subcellular location">
    <subcellularLocation>
        <location evidence="1">Cell membrane</location>
        <topology evidence="1">Multi-pass membrane protein</topology>
    </subcellularLocation>
</comment>
<keyword evidence="9" id="KW-1185">Reference proteome</keyword>
<evidence type="ECO:0000256" key="3">
    <source>
        <dbReference type="ARBA" id="ARBA00022692"/>
    </source>
</evidence>
<feature type="transmembrane region" description="Helical" evidence="6">
    <location>
        <begin position="97"/>
        <end position="118"/>
    </location>
</feature>
<evidence type="ECO:0000256" key="2">
    <source>
        <dbReference type="ARBA" id="ARBA00022475"/>
    </source>
</evidence>
<keyword evidence="5 6" id="KW-0472">Membrane</keyword>
<feature type="transmembrane region" description="Helical" evidence="6">
    <location>
        <begin position="253"/>
        <end position="270"/>
    </location>
</feature>
<organism evidence="8 9">
    <name type="scientific">Parabacteroides faecalis</name>
    <dbReference type="NCBI Taxonomy" id="2924040"/>
    <lineage>
        <taxon>Bacteria</taxon>
        <taxon>Pseudomonadati</taxon>
        <taxon>Bacteroidota</taxon>
        <taxon>Bacteroidia</taxon>
        <taxon>Bacteroidales</taxon>
        <taxon>Tannerellaceae</taxon>
        <taxon>Parabacteroides</taxon>
    </lineage>
</organism>
<evidence type="ECO:0000313" key="8">
    <source>
        <dbReference type="EMBL" id="MCJ2381348.1"/>
    </source>
</evidence>
<dbReference type="Proteomes" id="UP001165444">
    <property type="component" value="Unassembled WGS sequence"/>
</dbReference>
<keyword evidence="2" id="KW-1003">Cell membrane</keyword>
<feature type="transmembrane region" description="Helical" evidence="6">
    <location>
        <begin position="276"/>
        <end position="293"/>
    </location>
</feature>
<feature type="transmembrane region" description="Helical" evidence="6">
    <location>
        <begin position="127"/>
        <end position="144"/>
    </location>
</feature>
<dbReference type="SUPFAM" id="SSF103481">
    <property type="entry name" value="Multidrug resistance efflux transporter EmrE"/>
    <property type="match status" value="2"/>
</dbReference>
<evidence type="ECO:0000256" key="4">
    <source>
        <dbReference type="ARBA" id="ARBA00022989"/>
    </source>
</evidence>
<feature type="transmembrane region" description="Helical" evidence="6">
    <location>
        <begin position="188"/>
        <end position="205"/>
    </location>
</feature>
<feature type="transmembrane region" description="Helical" evidence="6">
    <location>
        <begin position="70"/>
        <end position="91"/>
    </location>
</feature>
<dbReference type="InterPro" id="IPR050638">
    <property type="entry name" value="AA-Vitamin_Transporters"/>
</dbReference>
<feature type="transmembrane region" description="Helical" evidence="6">
    <location>
        <begin position="28"/>
        <end position="58"/>
    </location>
</feature>
<feature type="domain" description="EamA" evidence="7">
    <location>
        <begin position="157"/>
        <end position="293"/>
    </location>
</feature>
<dbReference type="Pfam" id="PF00892">
    <property type="entry name" value="EamA"/>
    <property type="match status" value="2"/>
</dbReference>
<evidence type="ECO:0000259" key="7">
    <source>
        <dbReference type="Pfam" id="PF00892"/>
    </source>
</evidence>
<feature type="domain" description="EamA" evidence="7">
    <location>
        <begin position="7"/>
        <end position="141"/>
    </location>
</feature>
<sequence>MTTKEVKGHAAMFGAELMWGLMAPVGKFVLSGALLSPLVLTDCRMFGAALLFWLVSFFTKQEHVNHKDMLSLFFASMLGIVFNQGSYIFGLSMTSPINASIVTTSSPILTMIIAALYLREPVTGKKLIGVFMGATGALLLIFSGQQVQNSSQSGNIWGDLLCLFAQFCFACYLVFYKGLISRYSPITLMKWMFTYASVCMIPFSYNELVKTDWMAMDYKLIGGIFMVVFCATFISYLLVPIGQRTLRPTVTSMYNYVQPIVASIVAVIWGMDQFNLLKVIAVILVFTGVFFVTQSRSRADLEAYEKQKKAAQEE</sequence>
<gene>
    <name evidence="8" type="ORF">MUN53_12130</name>
</gene>
<keyword evidence="4 6" id="KW-1133">Transmembrane helix</keyword>
<feature type="transmembrane region" description="Helical" evidence="6">
    <location>
        <begin position="156"/>
        <end position="176"/>
    </location>
</feature>
<comment type="caution">
    <text evidence="8">The sequence shown here is derived from an EMBL/GenBank/DDBJ whole genome shotgun (WGS) entry which is preliminary data.</text>
</comment>
<name>A0ABT0C3A9_9BACT</name>
<evidence type="ECO:0000313" key="9">
    <source>
        <dbReference type="Proteomes" id="UP001165444"/>
    </source>
</evidence>
<accession>A0ABT0C3A9</accession>
<reference evidence="8 9" key="1">
    <citation type="submission" date="2022-03" db="EMBL/GenBank/DDBJ databases">
        <title>Parabacteroides sp. nov. isolated from swine feces.</title>
        <authorList>
            <person name="Bak J.E."/>
        </authorList>
    </citation>
    <scope>NUCLEOTIDE SEQUENCE [LARGE SCALE GENOMIC DNA]</scope>
    <source>
        <strain evidence="8 9">AGMB00274</strain>
    </source>
</reference>
<evidence type="ECO:0000256" key="5">
    <source>
        <dbReference type="ARBA" id="ARBA00023136"/>
    </source>
</evidence>
<proteinExistence type="predicted"/>
<dbReference type="InterPro" id="IPR000620">
    <property type="entry name" value="EamA_dom"/>
</dbReference>
<dbReference type="InterPro" id="IPR037185">
    <property type="entry name" value="EmrE-like"/>
</dbReference>
<dbReference type="RefSeq" id="WP_243325674.1">
    <property type="nucleotide sequence ID" value="NZ_JAKZMM010000031.1"/>
</dbReference>
<dbReference type="EMBL" id="JAKZMM010000031">
    <property type="protein sequence ID" value="MCJ2381348.1"/>
    <property type="molecule type" value="Genomic_DNA"/>
</dbReference>
<keyword evidence="3 6" id="KW-0812">Transmembrane</keyword>
<evidence type="ECO:0000256" key="6">
    <source>
        <dbReference type="SAM" id="Phobius"/>
    </source>
</evidence>
<dbReference type="PANTHER" id="PTHR32322:SF18">
    <property type="entry name" value="S-ADENOSYLMETHIONINE_S-ADENOSYLHOMOCYSTEINE TRANSPORTER"/>
    <property type="match status" value="1"/>
</dbReference>